<protein>
    <recommendedName>
        <fullName evidence="6">UPF0154 protein EF384_01000</fullName>
    </recommendedName>
</protein>
<dbReference type="EMBL" id="RKMG01000002">
    <property type="protein sequence ID" value="RPA65022.1"/>
    <property type="molecule type" value="Genomic_DNA"/>
</dbReference>
<comment type="similarity">
    <text evidence="2 6">Belongs to the UPF0154 family.</text>
</comment>
<reference evidence="8 9" key="1">
    <citation type="submission" date="2018-11" db="EMBL/GenBank/DDBJ databases">
        <title>Aerococcus sp. SJQ22, whole genome shotgun sequence.</title>
        <authorList>
            <person name="Sun L."/>
            <person name="Gao X."/>
            <person name="Chen W."/>
            <person name="Huang K."/>
        </authorList>
    </citation>
    <scope>NUCLEOTIDE SEQUENCE [LARGE SCALE GENOMIC DNA]</scope>
    <source>
        <strain evidence="8 9">SJQ22</strain>
    </source>
</reference>
<evidence type="ECO:0000256" key="4">
    <source>
        <dbReference type="ARBA" id="ARBA00022989"/>
    </source>
</evidence>
<keyword evidence="6" id="KW-1003">Cell membrane</keyword>
<dbReference type="InterPro" id="IPR005359">
    <property type="entry name" value="UPF0154"/>
</dbReference>
<dbReference type="OrthoDB" id="1769076at2"/>
<evidence type="ECO:0000256" key="7">
    <source>
        <dbReference type="SAM" id="MobiDB-lite"/>
    </source>
</evidence>
<comment type="caution">
    <text evidence="8">The sequence shown here is derived from an EMBL/GenBank/DDBJ whole genome shotgun (WGS) entry which is preliminary data.</text>
</comment>
<name>A0A3N4GQA3_9LACT</name>
<keyword evidence="4 6" id="KW-1133">Transmembrane helix</keyword>
<dbReference type="HAMAP" id="MF_00363">
    <property type="entry name" value="UPF0154"/>
    <property type="match status" value="1"/>
</dbReference>
<evidence type="ECO:0000256" key="1">
    <source>
        <dbReference type="ARBA" id="ARBA00004167"/>
    </source>
</evidence>
<evidence type="ECO:0000256" key="5">
    <source>
        <dbReference type="ARBA" id="ARBA00023136"/>
    </source>
</evidence>
<evidence type="ECO:0000256" key="2">
    <source>
        <dbReference type="ARBA" id="ARBA00006694"/>
    </source>
</evidence>
<keyword evidence="5 6" id="KW-0472">Membrane</keyword>
<feature type="transmembrane region" description="Helical" evidence="6">
    <location>
        <begin position="6"/>
        <end position="25"/>
    </location>
</feature>
<keyword evidence="9" id="KW-1185">Reference proteome</keyword>
<dbReference type="AlphaFoldDB" id="A0A3N4GQA3"/>
<evidence type="ECO:0000256" key="6">
    <source>
        <dbReference type="HAMAP-Rule" id="MF_00363"/>
    </source>
</evidence>
<feature type="region of interest" description="Disordered" evidence="7">
    <location>
        <begin position="53"/>
        <end position="74"/>
    </location>
</feature>
<evidence type="ECO:0000313" key="9">
    <source>
        <dbReference type="Proteomes" id="UP000273977"/>
    </source>
</evidence>
<dbReference type="GO" id="GO:0005886">
    <property type="term" value="C:plasma membrane"/>
    <property type="evidence" value="ECO:0007669"/>
    <property type="project" value="UniProtKB-SubCell"/>
</dbReference>
<evidence type="ECO:0000256" key="3">
    <source>
        <dbReference type="ARBA" id="ARBA00022692"/>
    </source>
</evidence>
<dbReference type="Proteomes" id="UP000273977">
    <property type="component" value="Unassembled WGS sequence"/>
</dbReference>
<dbReference type="RefSeq" id="WP_123779127.1">
    <property type="nucleotide sequence ID" value="NZ_RKMG01000002.1"/>
</dbReference>
<dbReference type="Pfam" id="PF03672">
    <property type="entry name" value="UPF0154"/>
    <property type="match status" value="1"/>
</dbReference>
<organism evidence="8 9">
    <name type="scientific">Aerococcus agrisoli</name>
    <dbReference type="NCBI Taxonomy" id="2487350"/>
    <lineage>
        <taxon>Bacteria</taxon>
        <taxon>Bacillati</taxon>
        <taxon>Bacillota</taxon>
        <taxon>Bacilli</taxon>
        <taxon>Lactobacillales</taxon>
        <taxon>Aerococcaceae</taxon>
        <taxon>Aerococcus</taxon>
    </lineage>
</organism>
<keyword evidence="3 6" id="KW-0812">Transmembrane</keyword>
<gene>
    <name evidence="8" type="ORF">EF384_01000</name>
</gene>
<comment type="subcellular location">
    <subcellularLocation>
        <location evidence="6">Cell membrane</location>
        <topology evidence="6">Single-pass membrane protein</topology>
    </subcellularLocation>
    <subcellularLocation>
        <location evidence="1">Membrane</location>
        <topology evidence="1">Single-pass membrane protein</topology>
    </subcellularLocation>
</comment>
<accession>A0A3N4GQA3</accession>
<evidence type="ECO:0000313" key="8">
    <source>
        <dbReference type="EMBL" id="RPA65022.1"/>
    </source>
</evidence>
<proteinExistence type="inferred from homology"/>
<sequence length="74" mass="8356">MSTGAWILIVIVAAILGAVGGFFIARKYMVNYFEENPPISDDMIRSMMLSMGQKPSEKRVRQITQSMKKSTKKK</sequence>